<dbReference type="PANTHER" id="PTHR22916:SF3">
    <property type="entry name" value="UDP-GLCNAC:BETAGAL BETA-1,3-N-ACETYLGLUCOSAMINYLTRANSFERASE-LIKE PROTEIN 1"/>
    <property type="match status" value="1"/>
</dbReference>
<evidence type="ECO:0000313" key="2">
    <source>
        <dbReference type="EMBL" id="MCU6763690.1"/>
    </source>
</evidence>
<name>A0ABT2TN97_9FIRM</name>
<accession>A0ABT2TN97</accession>
<comment type="caution">
    <text evidence="2">The sequence shown here is derived from an EMBL/GenBank/DDBJ whole genome shotgun (WGS) entry which is preliminary data.</text>
</comment>
<evidence type="ECO:0000313" key="3">
    <source>
        <dbReference type="Proteomes" id="UP001652442"/>
    </source>
</evidence>
<dbReference type="PANTHER" id="PTHR22916">
    <property type="entry name" value="GLYCOSYLTRANSFERASE"/>
    <property type="match status" value="1"/>
</dbReference>
<protein>
    <submittedName>
        <fullName evidence="2">Glycosyltransferase</fullName>
    </submittedName>
</protein>
<reference evidence="2 3" key="1">
    <citation type="journal article" date="2021" name="ISME Commun">
        <title>Automated analysis of genomic sequences facilitates high-throughput and comprehensive description of bacteria.</title>
        <authorList>
            <person name="Hitch T.C.A."/>
        </authorList>
    </citation>
    <scope>NUCLEOTIDE SEQUENCE [LARGE SCALE GENOMIC DNA]</scope>
    <source>
        <strain evidence="2 3">Sanger_109</strain>
    </source>
</reference>
<sequence>MNDSVKVSAIIPVFNGGKLLKKCLDDLICQTLKEIEIICVNDGSTDDTPEILEQYAKLDSRIRAFHQENGGAATARNYGLTKARGSYVLFLDADDFFEPDMLEKTWQRACKLNTDIVLFKGDRYRHQAQEFIPMKYALRDELLPFKEVFNYHDLSDYIFNFVVGWAWDKLYRREFLETSGLSFQNLRTSNDLYFTFLSLILAESICVEDSLLIHHRIQINESLSVTRERSWNCFYLAGKELYNKLQSLGVYPEVELSFVNWMLHFSFWNLETIEGPCKEKVYNLIRSEVLPLIQFSRFRKEDIRQPGLYKKARDMQTMGFTAYTKKNAARRILRFHGRQIKKTAKKILQKTKGFQTKSSQ</sequence>
<gene>
    <name evidence="2" type="ORF">OCV88_15380</name>
</gene>
<dbReference type="InterPro" id="IPR029044">
    <property type="entry name" value="Nucleotide-diphossugar_trans"/>
</dbReference>
<dbReference type="SUPFAM" id="SSF53448">
    <property type="entry name" value="Nucleotide-diphospho-sugar transferases"/>
    <property type="match status" value="1"/>
</dbReference>
<evidence type="ECO:0000259" key="1">
    <source>
        <dbReference type="Pfam" id="PF00535"/>
    </source>
</evidence>
<keyword evidence="3" id="KW-1185">Reference proteome</keyword>
<dbReference type="EMBL" id="JAOQJQ010000009">
    <property type="protein sequence ID" value="MCU6763690.1"/>
    <property type="molecule type" value="Genomic_DNA"/>
</dbReference>
<dbReference type="Pfam" id="PF00535">
    <property type="entry name" value="Glycos_transf_2"/>
    <property type="match status" value="1"/>
</dbReference>
<dbReference type="Proteomes" id="UP001652442">
    <property type="component" value="Unassembled WGS sequence"/>
</dbReference>
<organism evidence="2 3">
    <name type="scientific">Brotonthovivens ammoniilytica</name>
    <dbReference type="NCBI Taxonomy" id="2981725"/>
    <lineage>
        <taxon>Bacteria</taxon>
        <taxon>Bacillati</taxon>
        <taxon>Bacillota</taxon>
        <taxon>Clostridia</taxon>
        <taxon>Lachnospirales</taxon>
        <taxon>Lachnospiraceae</taxon>
        <taxon>Brotonthovivens</taxon>
    </lineage>
</organism>
<dbReference type="CDD" id="cd00761">
    <property type="entry name" value="Glyco_tranf_GTA_type"/>
    <property type="match status" value="1"/>
</dbReference>
<dbReference type="RefSeq" id="WP_158426331.1">
    <property type="nucleotide sequence ID" value="NZ_JAOQJQ010000009.1"/>
</dbReference>
<dbReference type="InterPro" id="IPR001173">
    <property type="entry name" value="Glyco_trans_2-like"/>
</dbReference>
<proteinExistence type="predicted"/>
<dbReference type="Gene3D" id="3.90.550.10">
    <property type="entry name" value="Spore Coat Polysaccharide Biosynthesis Protein SpsA, Chain A"/>
    <property type="match status" value="1"/>
</dbReference>
<feature type="domain" description="Glycosyltransferase 2-like" evidence="1">
    <location>
        <begin position="8"/>
        <end position="135"/>
    </location>
</feature>